<organism evidence="1 2">
    <name type="scientific">Pseudomonas phage M5.1</name>
    <dbReference type="NCBI Taxonomy" id="2873460"/>
    <lineage>
        <taxon>Viruses</taxon>
        <taxon>Duplodnaviria</taxon>
        <taxon>Heunggongvirae</taxon>
        <taxon>Uroviricota</taxon>
        <taxon>Caudoviricetes</taxon>
        <taxon>Vandenendeviridae</taxon>
        <taxon>Gorskivirinae</taxon>
        <taxon>Kremarvirus</taxon>
        <taxon>Kremarvirus M51</taxon>
    </lineage>
</organism>
<sequence length="145" mass="17055">MVDKRKCYTMETGYSSGDFSFFRKNPNSIEVTRSHIYDMQTRAGVERWYLVDAYTERWASGHGYNNVIVLVNDKGVQIETEAFGWRRVTTEHEENLKERKDYEKFLTALSEASKLCPNGASRWFNEAVLENFEYTFEEILTYGDE</sequence>
<gene>
    <name evidence="1" type="primary">7</name>
    <name evidence="1" type="ORF">M51_7</name>
</gene>
<dbReference type="KEGG" id="vg:80266238"/>
<dbReference type="EMBL" id="MZ826350">
    <property type="protein sequence ID" value="UAV89608.1"/>
    <property type="molecule type" value="Genomic_DNA"/>
</dbReference>
<name>A0AAE8XDY4_9CAUD</name>
<protein>
    <submittedName>
        <fullName evidence="1">Uncharacterized protein</fullName>
    </submittedName>
</protein>
<reference evidence="1 2" key="1">
    <citation type="submission" date="2021-08" db="EMBL/GenBank/DDBJ databases">
        <authorList>
            <person name="DeCurzio J.M.K."/>
            <person name="Krukonis G.P."/>
            <person name="Delesalle V.A."/>
        </authorList>
    </citation>
    <scope>NUCLEOTIDE SEQUENCE [LARGE SCALE GENOMIC DNA]</scope>
</reference>
<proteinExistence type="predicted"/>
<evidence type="ECO:0000313" key="1">
    <source>
        <dbReference type="EMBL" id="UAV89608.1"/>
    </source>
</evidence>
<accession>A0AAE8XDY4</accession>
<evidence type="ECO:0000313" key="2">
    <source>
        <dbReference type="Proteomes" id="UP000828412"/>
    </source>
</evidence>
<dbReference type="GeneID" id="80266238"/>
<keyword evidence="2" id="KW-1185">Reference proteome</keyword>
<dbReference type="RefSeq" id="YP_010766559.1">
    <property type="nucleotide sequence ID" value="NC_073680.1"/>
</dbReference>
<dbReference type="Proteomes" id="UP000828412">
    <property type="component" value="Segment"/>
</dbReference>